<sequence>MTKRNQCYKRRPSRLDRVERKCDRILSELLIIRQQLNRRPDMDMAIERLHRTARKLRTQCEQERDLTRRMFNSKFPE</sequence>
<evidence type="ECO:0000313" key="2">
    <source>
        <dbReference type="Proteomes" id="UP000297635"/>
    </source>
</evidence>
<dbReference type="RefSeq" id="WP_135472322.1">
    <property type="nucleotide sequence ID" value="NZ_SJSA01000002.1"/>
</dbReference>
<proteinExistence type="predicted"/>
<dbReference type="Proteomes" id="UP000297635">
    <property type="component" value="Unassembled WGS sequence"/>
</dbReference>
<reference evidence="1 2" key="1">
    <citation type="submission" date="2019-02" db="EMBL/GenBank/DDBJ databases">
        <title>Isolation and identification of novel species under the genus Muribaculum.</title>
        <authorList>
            <person name="Miyake S."/>
            <person name="Ding Y."/>
            <person name="Low A."/>
            <person name="Soh M."/>
            <person name="Seedorf H."/>
        </authorList>
    </citation>
    <scope>NUCLEOTIDE SEQUENCE [LARGE SCALE GENOMIC DNA]</scope>
    <source>
        <strain evidence="1 2">TLL-A3</strain>
    </source>
</reference>
<gene>
    <name evidence="1" type="ORF">EZ315_12245</name>
</gene>
<keyword evidence="2" id="KW-1185">Reference proteome</keyword>
<dbReference type="EMBL" id="SJSA01000002">
    <property type="protein sequence ID" value="TGG36603.1"/>
    <property type="molecule type" value="Genomic_DNA"/>
</dbReference>
<dbReference type="AlphaFoldDB" id="A0A4Z0V5G7"/>
<dbReference type="GeneID" id="82150562"/>
<protein>
    <submittedName>
        <fullName evidence="1">Uncharacterized protein</fullName>
    </submittedName>
</protein>
<name>A0A4Z0V5G7_9BACT</name>
<comment type="caution">
    <text evidence="1">The sequence shown here is derived from an EMBL/GenBank/DDBJ whole genome shotgun (WGS) entry which is preliminary data.</text>
</comment>
<evidence type="ECO:0000313" key="1">
    <source>
        <dbReference type="EMBL" id="TGG36603.1"/>
    </source>
</evidence>
<accession>A0A4Z0V5G7</accession>
<organism evidence="1 2">
    <name type="scientific">Duncaniella freteri</name>
    <dbReference type="NCBI Taxonomy" id="2530391"/>
    <lineage>
        <taxon>Bacteria</taxon>
        <taxon>Pseudomonadati</taxon>
        <taxon>Bacteroidota</taxon>
        <taxon>Bacteroidia</taxon>
        <taxon>Bacteroidales</taxon>
        <taxon>Muribaculaceae</taxon>
        <taxon>Duncaniella</taxon>
    </lineage>
</organism>